<evidence type="ECO:0000256" key="14">
    <source>
        <dbReference type="PIRSR" id="PIRSR602401-1"/>
    </source>
</evidence>
<dbReference type="Pfam" id="PF00067">
    <property type="entry name" value="p450"/>
    <property type="match status" value="1"/>
</dbReference>
<dbReference type="InterPro" id="IPR050196">
    <property type="entry name" value="Cytochrome_P450_Monoox"/>
</dbReference>
<gene>
    <name evidence="17" type="primary">LOC106747506</name>
</gene>
<comment type="function">
    <text evidence="2">May be involved in the metabolism of insect hormones and in the breakdown of synthetic insecticides.</text>
</comment>
<sequence length="460" mass="52535">MQKDINKLLHNLCSLMYIYPSPFRLWIGNNLLIFITEPDHIKTILQSSSCLNKAIMYKPFKNVLGTGVFTAPASIWVGHRKIIASSFNTNILRIFCDTFVEEASILMDKLGHLVGDEVDLFDYILLCTLDIICGTSLGIKMEYQSNKNRLLIEALQRTKEIIISRIRNVFLFSDIIFNLTPLCREQQKHVNYGNSVTGKIIQQKEEARNNLDVTKSECAKPSRKVFLDILMEASNEGKKFTRKGIIDEVNTLTAAGSDSTAITMNFTIFMIANFPEIQKKVYDELLEIYGTQDPKSAPVKFDDLQYMNYLECVIKETLRVFPTVPIVGRRLTEDLILGGHTLPQGADAIITTLALHRNEKYWPNALTFDPDRFLPENMTNIHPYSYIPFSNGPRNCIGVRYAMASMKIIIATLLRTYTLKVDKKMEIDQIEVHMDIMLAPLHPLKVRIEKRSFDCTTMPT</sequence>
<organism evidence="16 17">
    <name type="scientific">Dinoponera quadriceps</name>
    <name type="common">South American ant</name>
    <dbReference type="NCBI Taxonomy" id="609295"/>
    <lineage>
        <taxon>Eukaryota</taxon>
        <taxon>Metazoa</taxon>
        <taxon>Ecdysozoa</taxon>
        <taxon>Arthropoda</taxon>
        <taxon>Hexapoda</taxon>
        <taxon>Insecta</taxon>
        <taxon>Pterygota</taxon>
        <taxon>Neoptera</taxon>
        <taxon>Endopterygota</taxon>
        <taxon>Hymenoptera</taxon>
        <taxon>Apocrita</taxon>
        <taxon>Aculeata</taxon>
        <taxon>Formicoidea</taxon>
        <taxon>Formicidae</taxon>
        <taxon>Ponerinae</taxon>
        <taxon>Ponerini</taxon>
        <taxon>Dinoponera</taxon>
    </lineage>
</organism>
<dbReference type="Proteomes" id="UP000515204">
    <property type="component" value="Unplaced"/>
</dbReference>
<dbReference type="PANTHER" id="PTHR24291:SF189">
    <property type="entry name" value="CYTOCHROME P450 4C3-RELATED"/>
    <property type="match status" value="1"/>
</dbReference>
<dbReference type="InterPro" id="IPR036396">
    <property type="entry name" value="Cyt_P450_sf"/>
</dbReference>
<comment type="similarity">
    <text evidence="5 15">Belongs to the cytochrome P450 family.</text>
</comment>
<keyword evidence="11 14" id="KW-0408">Iron</keyword>
<dbReference type="GeneID" id="106747506"/>
<dbReference type="KEGG" id="dqu:106747506"/>
<dbReference type="PRINTS" id="PR00385">
    <property type="entry name" value="P450"/>
</dbReference>
<keyword evidence="12 15" id="KW-0503">Monooxygenase</keyword>
<dbReference type="PANTHER" id="PTHR24291">
    <property type="entry name" value="CYTOCHROME P450 FAMILY 4"/>
    <property type="match status" value="1"/>
</dbReference>
<evidence type="ECO:0000256" key="6">
    <source>
        <dbReference type="ARBA" id="ARBA00022617"/>
    </source>
</evidence>
<dbReference type="InterPro" id="IPR017972">
    <property type="entry name" value="Cyt_P450_CS"/>
</dbReference>
<dbReference type="CDD" id="cd20628">
    <property type="entry name" value="CYP4"/>
    <property type="match status" value="1"/>
</dbReference>
<evidence type="ECO:0000256" key="1">
    <source>
        <dbReference type="ARBA" id="ARBA00001971"/>
    </source>
</evidence>
<keyword evidence="8" id="KW-0256">Endoplasmic reticulum</keyword>
<evidence type="ECO:0000256" key="11">
    <source>
        <dbReference type="ARBA" id="ARBA00023004"/>
    </source>
</evidence>
<evidence type="ECO:0000256" key="7">
    <source>
        <dbReference type="ARBA" id="ARBA00022723"/>
    </source>
</evidence>
<keyword evidence="7 14" id="KW-0479">Metal-binding</keyword>
<evidence type="ECO:0000256" key="2">
    <source>
        <dbReference type="ARBA" id="ARBA00003690"/>
    </source>
</evidence>
<evidence type="ECO:0000256" key="12">
    <source>
        <dbReference type="ARBA" id="ARBA00023033"/>
    </source>
</evidence>
<name>A0A6P3XQQ7_DINQU</name>
<evidence type="ECO:0000256" key="9">
    <source>
        <dbReference type="ARBA" id="ARBA00022848"/>
    </source>
</evidence>
<dbReference type="AlphaFoldDB" id="A0A6P3XQQ7"/>
<evidence type="ECO:0000256" key="5">
    <source>
        <dbReference type="ARBA" id="ARBA00010617"/>
    </source>
</evidence>
<keyword evidence="13" id="KW-0472">Membrane</keyword>
<dbReference type="OrthoDB" id="7532262at2759"/>
<evidence type="ECO:0000256" key="3">
    <source>
        <dbReference type="ARBA" id="ARBA00004174"/>
    </source>
</evidence>
<evidence type="ECO:0000256" key="13">
    <source>
        <dbReference type="ARBA" id="ARBA00023136"/>
    </source>
</evidence>
<keyword evidence="16" id="KW-1185">Reference proteome</keyword>
<keyword evidence="9" id="KW-0492">Microsome</keyword>
<comment type="cofactor">
    <cofactor evidence="1 14">
        <name>heme</name>
        <dbReference type="ChEBI" id="CHEBI:30413"/>
    </cofactor>
</comment>
<evidence type="ECO:0000256" key="10">
    <source>
        <dbReference type="ARBA" id="ARBA00023002"/>
    </source>
</evidence>
<protein>
    <submittedName>
        <fullName evidence="17">Cytochrome P450 4c3-like isoform X1</fullName>
    </submittedName>
</protein>
<comment type="subcellular location">
    <subcellularLocation>
        <location evidence="4">Endoplasmic reticulum membrane</location>
        <topology evidence="4">Peripheral membrane protein</topology>
    </subcellularLocation>
    <subcellularLocation>
        <location evidence="3">Microsome membrane</location>
        <topology evidence="3">Peripheral membrane protein</topology>
    </subcellularLocation>
</comment>
<accession>A0A6P3XQQ7</accession>
<dbReference type="GO" id="GO:0020037">
    <property type="term" value="F:heme binding"/>
    <property type="evidence" value="ECO:0007669"/>
    <property type="project" value="InterPro"/>
</dbReference>
<dbReference type="GO" id="GO:0005506">
    <property type="term" value="F:iron ion binding"/>
    <property type="evidence" value="ECO:0007669"/>
    <property type="project" value="InterPro"/>
</dbReference>
<dbReference type="RefSeq" id="XP_014480562.1">
    <property type="nucleotide sequence ID" value="XM_014625076.1"/>
</dbReference>
<dbReference type="PRINTS" id="PR00463">
    <property type="entry name" value="EP450I"/>
</dbReference>
<dbReference type="Gene3D" id="1.10.630.10">
    <property type="entry name" value="Cytochrome P450"/>
    <property type="match status" value="1"/>
</dbReference>
<dbReference type="GO" id="GO:0016705">
    <property type="term" value="F:oxidoreductase activity, acting on paired donors, with incorporation or reduction of molecular oxygen"/>
    <property type="evidence" value="ECO:0007669"/>
    <property type="project" value="InterPro"/>
</dbReference>
<dbReference type="InterPro" id="IPR001128">
    <property type="entry name" value="Cyt_P450"/>
</dbReference>
<dbReference type="GO" id="GO:0005789">
    <property type="term" value="C:endoplasmic reticulum membrane"/>
    <property type="evidence" value="ECO:0007669"/>
    <property type="project" value="UniProtKB-SubCell"/>
</dbReference>
<evidence type="ECO:0000256" key="8">
    <source>
        <dbReference type="ARBA" id="ARBA00022824"/>
    </source>
</evidence>
<evidence type="ECO:0000313" key="16">
    <source>
        <dbReference type="Proteomes" id="UP000515204"/>
    </source>
</evidence>
<keyword evidence="6 14" id="KW-0349">Heme</keyword>
<proteinExistence type="inferred from homology"/>
<evidence type="ECO:0000256" key="4">
    <source>
        <dbReference type="ARBA" id="ARBA00004406"/>
    </source>
</evidence>
<dbReference type="InterPro" id="IPR002401">
    <property type="entry name" value="Cyt_P450_E_grp-I"/>
</dbReference>
<keyword evidence="10 15" id="KW-0560">Oxidoreductase</keyword>
<dbReference type="SUPFAM" id="SSF48264">
    <property type="entry name" value="Cytochrome P450"/>
    <property type="match status" value="1"/>
</dbReference>
<dbReference type="GO" id="GO:0004497">
    <property type="term" value="F:monooxygenase activity"/>
    <property type="evidence" value="ECO:0007669"/>
    <property type="project" value="UniProtKB-KW"/>
</dbReference>
<feature type="binding site" description="axial binding residue" evidence="14">
    <location>
        <position position="396"/>
    </location>
    <ligand>
        <name>heme</name>
        <dbReference type="ChEBI" id="CHEBI:30413"/>
    </ligand>
    <ligandPart>
        <name>Fe</name>
        <dbReference type="ChEBI" id="CHEBI:18248"/>
    </ligandPart>
</feature>
<dbReference type="PROSITE" id="PS00086">
    <property type="entry name" value="CYTOCHROME_P450"/>
    <property type="match status" value="1"/>
</dbReference>
<reference evidence="17" key="1">
    <citation type="submission" date="2025-08" db="UniProtKB">
        <authorList>
            <consortium name="RefSeq"/>
        </authorList>
    </citation>
    <scope>IDENTIFICATION</scope>
</reference>
<evidence type="ECO:0000256" key="15">
    <source>
        <dbReference type="RuleBase" id="RU000461"/>
    </source>
</evidence>
<evidence type="ECO:0000313" key="17">
    <source>
        <dbReference type="RefSeq" id="XP_014480562.1"/>
    </source>
</evidence>